<proteinExistence type="predicted"/>
<reference evidence="3" key="1">
    <citation type="submission" date="2021-07" db="EMBL/GenBank/DDBJ databases">
        <title>Complete genome sequencing of a Clostridium isolate.</title>
        <authorList>
            <person name="Ueki A."/>
            <person name="Tonouchi A."/>
        </authorList>
    </citation>
    <scope>NUCLEOTIDE SEQUENCE [LARGE SCALE GENOMIC DNA]</scope>
    <source>
        <strain evidence="3">C5S11</strain>
    </source>
</reference>
<feature type="transmembrane region" description="Helical" evidence="1">
    <location>
        <begin position="12"/>
        <end position="28"/>
    </location>
</feature>
<organism evidence="2 3">
    <name type="scientific">Clostridium gelidum</name>
    <dbReference type="NCBI Taxonomy" id="704125"/>
    <lineage>
        <taxon>Bacteria</taxon>
        <taxon>Bacillati</taxon>
        <taxon>Bacillota</taxon>
        <taxon>Clostridia</taxon>
        <taxon>Eubacteriales</taxon>
        <taxon>Clostridiaceae</taxon>
        <taxon>Clostridium</taxon>
    </lineage>
</organism>
<feature type="transmembrane region" description="Helical" evidence="1">
    <location>
        <begin position="112"/>
        <end position="135"/>
    </location>
</feature>
<dbReference type="RefSeq" id="WP_224036966.1">
    <property type="nucleotide sequence ID" value="NZ_AP024849.1"/>
</dbReference>
<keyword evidence="1" id="KW-0472">Membrane</keyword>
<gene>
    <name evidence="2" type="ORF">psyc5s11_14320</name>
</gene>
<keyword evidence="1" id="KW-1133">Transmembrane helix</keyword>
<evidence type="ECO:0000313" key="3">
    <source>
        <dbReference type="Proteomes" id="UP000824633"/>
    </source>
</evidence>
<name>A0ABN6IWL7_9CLOT</name>
<evidence type="ECO:0000256" key="1">
    <source>
        <dbReference type="SAM" id="Phobius"/>
    </source>
</evidence>
<feature type="transmembrane region" description="Helical" evidence="1">
    <location>
        <begin position="82"/>
        <end position="100"/>
    </location>
</feature>
<dbReference type="Proteomes" id="UP000824633">
    <property type="component" value="Chromosome"/>
</dbReference>
<evidence type="ECO:0000313" key="2">
    <source>
        <dbReference type="EMBL" id="BCZ45365.1"/>
    </source>
</evidence>
<keyword evidence="1" id="KW-0812">Transmembrane</keyword>
<feature type="transmembrane region" description="Helical" evidence="1">
    <location>
        <begin position="34"/>
        <end position="61"/>
    </location>
</feature>
<evidence type="ECO:0008006" key="4">
    <source>
        <dbReference type="Google" id="ProtNLM"/>
    </source>
</evidence>
<sequence>MKLKLVYKISSFIAFVLIISFMISSLTAEFLGDYILIVIVKKSIFCTLPLLIICMSITGISTRKLALLYPNLPYNRLVVRRVKYIGLNGVMFLAPLATVLNYLAQNNSIESIFYLLQSLEILFGLINIFLFTKIFRDEKNQINKI</sequence>
<accession>A0ABN6IWL7</accession>
<protein>
    <recommendedName>
        <fullName evidence="4">Lipoprotein</fullName>
    </recommendedName>
</protein>
<keyword evidence="3" id="KW-1185">Reference proteome</keyword>
<dbReference type="EMBL" id="AP024849">
    <property type="protein sequence ID" value="BCZ45365.1"/>
    <property type="molecule type" value="Genomic_DNA"/>
</dbReference>